<organism evidence="2 3">
    <name type="scientific">Coccidioides immitis (strain RS)</name>
    <name type="common">Valley fever fungus</name>
    <dbReference type="NCBI Taxonomy" id="246410"/>
    <lineage>
        <taxon>Eukaryota</taxon>
        <taxon>Fungi</taxon>
        <taxon>Dikarya</taxon>
        <taxon>Ascomycota</taxon>
        <taxon>Pezizomycotina</taxon>
        <taxon>Eurotiomycetes</taxon>
        <taxon>Eurotiomycetidae</taxon>
        <taxon>Onygenales</taxon>
        <taxon>Onygenaceae</taxon>
        <taxon>Coccidioides</taxon>
    </lineage>
</organism>
<dbReference type="AlphaFoldDB" id="A0A0E1RYT5"/>
<feature type="region of interest" description="Disordered" evidence="1">
    <location>
        <begin position="186"/>
        <end position="206"/>
    </location>
</feature>
<evidence type="ECO:0000313" key="2">
    <source>
        <dbReference type="EMBL" id="EAS36656.1"/>
    </source>
</evidence>
<reference evidence="3" key="1">
    <citation type="journal article" date="2009" name="Genome Res.">
        <title>Comparative genomic analyses of the human fungal pathogens Coccidioides and their relatives.</title>
        <authorList>
            <person name="Sharpton T.J."/>
            <person name="Stajich J.E."/>
            <person name="Rounsley S.D."/>
            <person name="Gardner M.J."/>
            <person name="Wortman J.R."/>
            <person name="Jordar V.S."/>
            <person name="Maiti R."/>
            <person name="Kodira C.D."/>
            <person name="Neafsey D.E."/>
            <person name="Zeng Q."/>
            <person name="Hung C.-Y."/>
            <person name="McMahan C."/>
            <person name="Muszewska A."/>
            <person name="Grynberg M."/>
            <person name="Mandel M.A."/>
            <person name="Kellner E.M."/>
            <person name="Barker B.M."/>
            <person name="Galgiani J.N."/>
            <person name="Orbach M.J."/>
            <person name="Kirkland T.N."/>
            <person name="Cole G.T."/>
            <person name="Henn M.R."/>
            <person name="Birren B.W."/>
            <person name="Taylor J.W."/>
        </authorList>
    </citation>
    <scope>NUCLEOTIDE SEQUENCE [LARGE SCALE GENOMIC DNA]</scope>
    <source>
        <strain evidence="3">RS</strain>
    </source>
</reference>
<evidence type="ECO:0000313" key="3">
    <source>
        <dbReference type="Proteomes" id="UP000001261"/>
    </source>
</evidence>
<dbReference type="KEGG" id="cim:CIMG_02010"/>
<protein>
    <submittedName>
        <fullName evidence="2">Uncharacterized protein</fullName>
    </submittedName>
</protein>
<dbReference type="Proteomes" id="UP000001261">
    <property type="component" value="Unassembled WGS sequence"/>
</dbReference>
<accession>A0A0E1RYT5</accession>
<reference evidence="3" key="2">
    <citation type="journal article" date="2010" name="Genome Res.">
        <title>Population genomic sequencing of Coccidioides fungi reveals recent hybridization and transposon control.</title>
        <authorList>
            <person name="Neafsey D.E."/>
            <person name="Barker B.M."/>
            <person name="Sharpton T.J."/>
            <person name="Stajich J.E."/>
            <person name="Park D.J."/>
            <person name="Whiston E."/>
            <person name="Hung C.-Y."/>
            <person name="McMahan C."/>
            <person name="White J."/>
            <person name="Sykes S."/>
            <person name="Heiman D."/>
            <person name="Young S."/>
            <person name="Zeng Q."/>
            <person name="Abouelleil A."/>
            <person name="Aftuck L."/>
            <person name="Bessette D."/>
            <person name="Brown A."/>
            <person name="FitzGerald M."/>
            <person name="Lui A."/>
            <person name="Macdonald J.P."/>
            <person name="Priest M."/>
            <person name="Orbach M.J."/>
            <person name="Galgiani J.N."/>
            <person name="Kirkland T.N."/>
            <person name="Cole G.T."/>
            <person name="Birren B.W."/>
            <person name="Henn M.R."/>
            <person name="Taylor J.W."/>
            <person name="Rounsley S.D."/>
        </authorList>
    </citation>
    <scope>GENOME REANNOTATION</scope>
    <source>
        <strain evidence="3">RS</strain>
    </source>
</reference>
<evidence type="ECO:0000256" key="1">
    <source>
        <dbReference type="SAM" id="MobiDB-lite"/>
    </source>
</evidence>
<dbReference type="InParanoid" id="A0A0E1RYT5"/>
<dbReference type="EMBL" id="GG704911">
    <property type="protein sequence ID" value="EAS36656.1"/>
    <property type="molecule type" value="Genomic_DNA"/>
</dbReference>
<dbReference type="GeneID" id="4566692"/>
<sequence length="206" mass="23718">MVRRVAEHLHLIKEIQNLEILLKFGQWVRNHYLVFASIFVKQFSSFRDARKLRLLIEVNSTMVCFFDYPPSTDKGTQTLPKGWIETHSPSTELQAFIPSAAFGKLEALAHILHHHFISPFLHSEEFVEVKSLYLQAIKCCVLHNLQGFQEVYNQMQKVFGSYIKRQARLQSQISRAIDQFHLSMEISPSNPSSNQAESQLNCGRGS</sequence>
<dbReference type="RefSeq" id="XP_001248239.1">
    <property type="nucleotide sequence ID" value="XM_001248238.1"/>
</dbReference>
<proteinExistence type="predicted"/>
<gene>
    <name evidence="2" type="ORF">CIMG_02010</name>
</gene>
<keyword evidence="3" id="KW-1185">Reference proteome</keyword>
<name>A0A0E1RYT5_COCIM</name>
<dbReference type="VEuPathDB" id="FungiDB:CIMG_02010"/>